<dbReference type="SUPFAM" id="SSF52540">
    <property type="entry name" value="P-loop containing nucleoside triphosphate hydrolases"/>
    <property type="match status" value="2"/>
</dbReference>
<feature type="compositionally biased region" description="Basic and acidic residues" evidence="4">
    <location>
        <begin position="453"/>
        <end position="483"/>
    </location>
</feature>
<dbReference type="PROSITE" id="PS51720">
    <property type="entry name" value="G_AIG1"/>
    <property type="match status" value="2"/>
</dbReference>
<dbReference type="PANTHER" id="PTHR10903:SF184">
    <property type="entry name" value="GTP-BINDING PROTEIN A"/>
    <property type="match status" value="1"/>
</dbReference>
<dbReference type="Proteomes" id="UP000095280">
    <property type="component" value="Unplaced"/>
</dbReference>
<dbReference type="Pfam" id="PF04548">
    <property type="entry name" value="AIG1"/>
    <property type="match status" value="2"/>
</dbReference>
<feature type="compositionally biased region" description="Basic and acidic residues" evidence="4">
    <location>
        <begin position="490"/>
        <end position="499"/>
    </location>
</feature>
<feature type="region of interest" description="Disordered" evidence="4">
    <location>
        <begin position="517"/>
        <end position="550"/>
    </location>
</feature>
<dbReference type="GO" id="GO:0005525">
    <property type="term" value="F:GTP binding"/>
    <property type="evidence" value="ECO:0007669"/>
    <property type="project" value="UniProtKB-KW"/>
</dbReference>
<name>A0A1I8G269_9PLAT</name>
<comment type="similarity">
    <text evidence="1">Belongs to the TRAFAC class TrmE-Era-EngA-EngB-Septin-like GTPase superfamily. AIG1/Toc34/Toc159-like paraseptin GTPase family. IAN subfamily.</text>
</comment>
<dbReference type="AlphaFoldDB" id="A0A1I8G269"/>
<keyword evidence="6" id="KW-1185">Reference proteome</keyword>
<evidence type="ECO:0000256" key="2">
    <source>
        <dbReference type="ARBA" id="ARBA00022741"/>
    </source>
</evidence>
<evidence type="ECO:0000256" key="1">
    <source>
        <dbReference type="ARBA" id="ARBA00008535"/>
    </source>
</evidence>
<sequence>RFANTRGTALLLVSKTGSGKSSLANALLKTTQFQVGRGMLSCTESCKRISTRARGRDLTVVDTPGTMDVADEEKAKTEIRRAIGFCPEGFDVFLVVLKCDAQFTAEERRAIEVVAEMFGDEFYKHAIVVFSHGDEYKNNEFEFSRDLQSIRKQIPYLDQLLTRCGNRFALVDNGRRCDRAVQDRQIEALLSKVENLVVSSRGRMYTTVELEAARRRAEEAERKRKREENDRKERERLELEKRVREDVMQHQQRDTSTGKSSLANALLDTKEFQVGRGMLSGTAHCKCISTHARGRDLTVVDTPGTMDVADEEKAKTEIRRAISFCPEGFDIFLVVLKCDARFTAEERRAIEVVAEMFGAEFYKHAIVVFSHGDEFDNNETEFRNELQEIRKKIPYLDQLLTRCGNRFALVDNGRRCDRAVQNKQIEALLSKAEGLVASKGGRKYTSLELEAERRRAEEAERKKAEEAERREKERREQERREMESQLMAQQRERDESRQKEQLMRIMGGVLQLGLALASSAGTSAAERPPTGQLMSISWSTPMDNSDDDSD</sequence>
<keyword evidence="3" id="KW-0342">GTP-binding</keyword>
<accession>A0A1I8G269</accession>
<evidence type="ECO:0000256" key="3">
    <source>
        <dbReference type="ARBA" id="ARBA00023134"/>
    </source>
</evidence>
<feature type="domain" description="AIG1-type G" evidence="5">
    <location>
        <begin position="5"/>
        <end position="214"/>
    </location>
</feature>
<feature type="compositionally biased region" description="Polar residues" evidence="4">
    <location>
        <begin position="532"/>
        <end position="543"/>
    </location>
</feature>
<dbReference type="Gene3D" id="3.40.50.300">
    <property type="entry name" value="P-loop containing nucleotide triphosphate hydrolases"/>
    <property type="match status" value="2"/>
</dbReference>
<proteinExistence type="inferred from homology"/>
<keyword evidence="2" id="KW-0547">Nucleotide-binding</keyword>
<feature type="domain" description="AIG1-type G" evidence="5">
    <location>
        <begin position="244"/>
        <end position="453"/>
    </location>
</feature>
<dbReference type="InterPro" id="IPR006703">
    <property type="entry name" value="G_AIG1"/>
</dbReference>
<dbReference type="InterPro" id="IPR027417">
    <property type="entry name" value="P-loop_NTPase"/>
</dbReference>
<evidence type="ECO:0000256" key="4">
    <source>
        <dbReference type="SAM" id="MobiDB-lite"/>
    </source>
</evidence>
<reference evidence="7" key="1">
    <citation type="submission" date="2016-11" db="UniProtKB">
        <authorList>
            <consortium name="WormBaseParasite"/>
        </authorList>
    </citation>
    <scope>IDENTIFICATION</scope>
</reference>
<organism evidence="6 7">
    <name type="scientific">Macrostomum lignano</name>
    <dbReference type="NCBI Taxonomy" id="282301"/>
    <lineage>
        <taxon>Eukaryota</taxon>
        <taxon>Metazoa</taxon>
        <taxon>Spiralia</taxon>
        <taxon>Lophotrochozoa</taxon>
        <taxon>Platyhelminthes</taxon>
        <taxon>Rhabditophora</taxon>
        <taxon>Macrostomorpha</taxon>
        <taxon>Macrostomida</taxon>
        <taxon>Macrostomidae</taxon>
        <taxon>Macrostomum</taxon>
    </lineage>
</organism>
<dbReference type="PANTHER" id="PTHR10903">
    <property type="entry name" value="GTPASE, IMAP FAMILY MEMBER-RELATED"/>
    <property type="match status" value="1"/>
</dbReference>
<evidence type="ECO:0000259" key="5">
    <source>
        <dbReference type="PROSITE" id="PS51720"/>
    </source>
</evidence>
<dbReference type="WBParaSite" id="maker-uti_cns_0000518-snap-gene-1.8-mRNA-1">
    <property type="protein sequence ID" value="maker-uti_cns_0000518-snap-gene-1.8-mRNA-1"/>
    <property type="gene ID" value="maker-uti_cns_0000518-snap-gene-1.8"/>
</dbReference>
<evidence type="ECO:0000313" key="7">
    <source>
        <dbReference type="WBParaSite" id="maker-uti_cns_0000518-snap-gene-1.8-mRNA-1"/>
    </source>
</evidence>
<evidence type="ECO:0000313" key="6">
    <source>
        <dbReference type="Proteomes" id="UP000095280"/>
    </source>
</evidence>
<dbReference type="InterPro" id="IPR045058">
    <property type="entry name" value="GIMA/IAN/Toc"/>
</dbReference>
<feature type="region of interest" description="Disordered" evidence="4">
    <location>
        <begin position="453"/>
        <end position="499"/>
    </location>
</feature>
<feature type="region of interest" description="Disordered" evidence="4">
    <location>
        <begin position="213"/>
        <end position="234"/>
    </location>
</feature>
<protein>
    <submittedName>
        <fullName evidence="7">AIG1-type G domain-containing protein</fullName>
    </submittedName>
</protein>